<dbReference type="EMBL" id="QZEY01000001">
    <property type="protein sequence ID" value="RJL35627.1"/>
    <property type="molecule type" value="Genomic_DNA"/>
</dbReference>
<reference evidence="1 2" key="1">
    <citation type="submission" date="2018-09" db="EMBL/GenBank/DDBJ databases">
        <title>YIM 75507 draft genome.</title>
        <authorList>
            <person name="Tang S."/>
            <person name="Feng Y."/>
        </authorList>
    </citation>
    <scope>NUCLEOTIDE SEQUENCE [LARGE SCALE GENOMIC DNA]</scope>
    <source>
        <strain evidence="1 2">YIM 75507</strain>
    </source>
</reference>
<dbReference type="OrthoDB" id="3403421at2"/>
<dbReference type="RefSeq" id="WP_119924601.1">
    <property type="nucleotide sequence ID" value="NZ_QZEY01000001.1"/>
</dbReference>
<dbReference type="Gene3D" id="3.40.50.2020">
    <property type="match status" value="1"/>
</dbReference>
<name>A0A3A4AZ22_9ACTN</name>
<dbReference type="AlphaFoldDB" id="A0A3A4AZ22"/>
<accession>A0A3A4AZ22</accession>
<proteinExistence type="predicted"/>
<keyword evidence="2" id="KW-1185">Reference proteome</keyword>
<evidence type="ECO:0000313" key="1">
    <source>
        <dbReference type="EMBL" id="RJL35627.1"/>
    </source>
</evidence>
<evidence type="ECO:0008006" key="3">
    <source>
        <dbReference type="Google" id="ProtNLM"/>
    </source>
</evidence>
<dbReference type="SUPFAM" id="SSF53271">
    <property type="entry name" value="PRTase-like"/>
    <property type="match status" value="1"/>
</dbReference>
<comment type="caution">
    <text evidence="1">The sequence shown here is derived from an EMBL/GenBank/DDBJ whole genome shotgun (WGS) entry which is preliminary data.</text>
</comment>
<dbReference type="InterPro" id="IPR029057">
    <property type="entry name" value="PRTase-like"/>
</dbReference>
<organism evidence="1 2">
    <name type="scientific">Bailinhaonella thermotolerans</name>
    <dbReference type="NCBI Taxonomy" id="1070861"/>
    <lineage>
        <taxon>Bacteria</taxon>
        <taxon>Bacillati</taxon>
        <taxon>Actinomycetota</taxon>
        <taxon>Actinomycetes</taxon>
        <taxon>Streptosporangiales</taxon>
        <taxon>Streptosporangiaceae</taxon>
        <taxon>Bailinhaonella</taxon>
    </lineage>
</organism>
<protein>
    <recommendedName>
        <fullName evidence="3">Phosphoribosyltransferase</fullName>
    </recommendedName>
</protein>
<sequence>MEVAYPTRHIVPISLCVDQQNMLYDVVGQHADPEAAPHGVDWKRFLAATILRFYRTHSPCLASLAGGGFDRVTTIPLTDSSDPVRFGNPMSAVVSLVPPLGCLYRPVLLPDAGARLVEPARPAEHAFAVMPGQRLDGENVLLVEDLYVGGGRVQSAATALRRAGAASVVALVVARLIATRYNDANTRIWAWAQEEPFTFDHCCLCRPA</sequence>
<gene>
    <name evidence="1" type="ORF">D5H75_02230</name>
</gene>
<dbReference type="Proteomes" id="UP000265768">
    <property type="component" value="Unassembled WGS sequence"/>
</dbReference>
<evidence type="ECO:0000313" key="2">
    <source>
        <dbReference type="Proteomes" id="UP000265768"/>
    </source>
</evidence>